<accession>A0ABV5CGU2</accession>
<keyword evidence="2" id="KW-0328">Glycosyltransferase</keyword>
<gene>
    <name evidence="2" type="ORF">WKR92_12090</name>
</gene>
<organism evidence="2 3">
    <name type="scientific">Albibacterium profundi</name>
    <dbReference type="NCBI Taxonomy" id="3134906"/>
    <lineage>
        <taxon>Bacteria</taxon>
        <taxon>Pseudomonadati</taxon>
        <taxon>Bacteroidota</taxon>
        <taxon>Sphingobacteriia</taxon>
        <taxon>Sphingobacteriales</taxon>
        <taxon>Sphingobacteriaceae</taxon>
        <taxon>Albibacterium</taxon>
    </lineage>
</organism>
<proteinExistence type="predicted"/>
<sequence length="397" mass="45732">MKKLTKWKETLRALLLYPLIRKKTKHIDADILFFFPQYQTGGAERVHLNIMKSVSDRKLTCFITNHSVNSDLREDFSQQAKLINLHRWGWKTSFRKKMTKKLAAEINKIDKPVLFGSNSEFFYDLFPYLKADCVKIDLLHTDLSSFPLSIENYAAPVTHMLTRRVVLGEGHKEKLKEFYLKKDVPLTEIDKICVIPNGISIPDDAPDVKDYSGKMRVLFVGRNSHEKRPEIFVEIAQEASRLKLPFAFQMIGDFDSFSHSKPDNLEIIGKITDVQQLNAYYEKAHFIFITSLFEGFPMVLSEGMAHGVIPVAVDVGEISRDVNEEGRTGFIIPNFSDVDEIVNGFINKMREIDESRATLPNIAANGYKLVEAKFSIDRFRERYRDLLIRQENANNQD</sequence>
<dbReference type="Gene3D" id="3.40.50.2000">
    <property type="entry name" value="Glycogen Phosphorylase B"/>
    <property type="match status" value="2"/>
</dbReference>
<dbReference type="EMBL" id="JBBVGT010000003">
    <property type="protein sequence ID" value="MFB5946568.1"/>
    <property type="molecule type" value="Genomic_DNA"/>
</dbReference>
<protein>
    <submittedName>
        <fullName evidence="2">Glycosyltransferase family 4 protein</fullName>
        <ecNumber evidence="2">2.4.-.-</ecNumber>
    </submittedName>
</protein>
<name>A0ABV5CGU2_9SPHI</name>
<dbReference type="RefSeq" id="WP_375558097.1">
    <property type="nucleotide sequence ID" value="NZ_JBBVGT010000003.1"/>
</dbReference>
<evidence type="ECO:0000313" key="2">
    <source>
        <dbReference type="EMBL" id="MFB5946568.1"/>
    </source>
</evidence>
<dbReference type="CDD" id="cd03801">
    <property type="entry name" value="GT4_PimA-like"/>
    <property type="match status" value="1"/>
</dbReference>
<dbReference type="InterPro" id="IPR001296">
    <property type="entry name" value="Glyco_trans_1"/>
</dbReference>
<dbReference type="PANTHER" id="PTHR12526:SF630">
    <property type="entry name" value="GLYCOSYLTRANSFERASE"/>
    <property type="match status" value="1"/>
</dbReference>
<dbReference type="PANTHER" id="PTHR12526">
    <property type="entry name" value="GLYCOSYLTRANSFERASE"/>
    <property type="match status" value="1"/>
</dbReference>
<reference evidence="2 3" key="1">
    <citation type="submission" date="2024-04" db="EMBL/GenBank/DDBJ databases">
        <title>Albibacterium profundi sp. nov., isolated from sediment of the Challenger Deep of Mariana Trench.</title>
        <authorList>
            <person name="Wang Y."/>
        </authorList>
    </citation>
    <scope>NUCLEOTIDE SEQUENCE [LARGE SCALE GENOMIC DNA]</scope>
    <source>
        <strain evidence="2 3">RHL897</strain>
    </source>
</reference>
<keyword evidence="3" id="KW-1185">Reference proteome</keyword>
<evidence type="ECO:0000259" key="1">
    <source>
        <dbReference type="Pfam" id="PF00534"/>
    </source>
</evidence>
<keyword evidence="2" id="KW-0808">Transferase</keyword>
<evidence type="ECO:0000313" key="3">
    <source>
        <dbReference type="Proteomes" id="UP001580928"/>
    </source>
</evidence>
<dbReference type="SUPFAM" id="SSF53756">
    <property type="entry name" value="UDP-Glycosyltransferase/glycogen phosphorylase"/>
    <property type="match status" value="1"/>
</dbReference>
<dbReference type="GO" id="GO:0016757">
    <property type="term" value="F:glycosyltransferase activity"/>
    <property type="evidence" value="ECO:0007669"/>
    <property type="project" value="UniProtKB-KW"/>
</dbReference>
<feature type="domain" description="Glycosyl transferase family 1" evidence="1">
    <location>
        <begin position="211"/>
        <end position="347"/>
    </location>
</feature>
<comment type="caution">
    <text evidence="2">The sequence shown here is derived from an EMBL/GenBank/DDBJ whole genome shotgun (WGS) entry which is preliminary data.</text>
</comment>
<dbReference type="Proteomes" id="UP001580928">
    <property type="component" value="Unassembled WGS sequence"/>
</dbReference>
<dbReference type="EC" id="2.4.-.-" evidence="2"/>
<dbReference type="Pfam" id="PF00534">
    <property type="entry name" value="Glycos_transf_1"/>
    <property type="match status" value="1"/>
</dbReference>